<dbReference type="InterPro" id="IPR029063">
    <property type="entry name" value="SAM-dependent_MTases_sf"/>
</dbReference>
<organism evidence="2 3">
    <name type="scientific">Dulcicalothrix desertica PCC 7102</name>
    <dbReference type="NCBI Taxonomy" id="232991"/>
    <lineage>
        <taxon>Bacteria</taxon>
        <taxon>Bacillati</taxon>
        <taxon>Cyanobacteriota</taxon>
        <taxon>Cyanophyceae</taxon>
        <taxon>Nostocales</taxon>
        <taxon>Calotrichaceae</taxon>
        <taxon>Dulcicalothrix</taxon>
    </lineage>
</organism>
<dbReference type="Pfam" id="PF13649">
    <property type="entry name" value="Methyltransf_25"/>
    <property type="match status" value="1"/>
</dbReference>
<keyword evidence="2" id="KW-0489">Methyltransferase</keyword>
<keyword evidence="2" id="KW-0808">Transferase</keyword>
<dbReference type="GO" id="GO:0032259">
    <property type="term" value="P:methylation"/>
    <property type="evidence" value="ECO:0007669"/>
    <property type="project" value="UniProtKB-KW"/>
</dbReference>
<name>A0A433V7Q7_9CYAN</name>
<proteinExistence type="predicted"/>
<dbReference type="InterPro" id="IPR050508">
    <property type="entry name" value="Methyltransf_Superfamily"/>
</dbReference>
<dbReference type="SUPFAM" id="SSF53335">
    <property type="entry name" value="S-adenosyl-L-methionine-dependent methyltransferases"/>
    <property type="match status" value="1"/>
</dbReference>
<dbReference type="PANTHER" id="PTHR42912:SF80">
    <property type="entry name" value="METHYLTRANSFERASE DOMAIN-CONTAINING PROTEIN"/>
    <property type="match status" value="1"/>
</dbReference>
<dbReference type="AlphaFoldDB" id="A0A433V7Q7"/>
<evidence type="ECO:0000313" key="3">
    <source>
        <dbReference type="Proteomes" id="UP000271624"/>
    </source>
</evidence>
<comment type="caution">
    <text evidence="2">The sequence shown here is derived from an EMBL/GenBank/DDBJ whole genome shotgun (WGS) entry which is preliminary data.</text>
</comment>
<evidence type="ECO:0000313" key="2">
    <source>
        <dbReference type="EMBL" id="RUT02125.1"/>
    </source>
</evidence>
<evidence type="ECO:0000259" key="1">
    <source>
        <dbReference type="Pfam" id="PF13649"/>
    </source>
</evidence>
<dbReference type="CDD" id="cd02440">
    <property type="entry name" value="AdoMet_MTases"/>
    <property type="match status" value="1"/>
</dbReference>
<dbReference type="EMBL" id="RSCL01000017">
    <property type="protein sequence ID" value="RUT02125.1"/>
    <property type="molecule type" value="Genomic_DNA"/>
</dbReference>
<protein>
    <submittedName>
        <fullName evidence="2">Methyltransferase type 11</fullName>
    </submittedName>
</protein>
<dbReference type="InterPro" id="IPR041698">
    <property type="entry name" value="Methyltransf_25"/>
</dbReference>
<gene>
    <name evidence="2" type="ORF">DSM106972_062000</name>
</gene>
<keyword evidence="3" id="KW-1185">Reference proteome</keyword>
<dbReference type="PANTHER" id="PTHR42912">
    <property type="entry name" value="METHYLTRANSFERASE"/>
    <property type="match status" value="1"/>
</dbReference>
<sequence>MFDTDLRCFIRNYYVILPLDIMTTRQDTIWEKFLSPVFRLLIDEKALREYNDSVDWEKECNYIRRPDVITPTYYSSQNFHGIKGGYLTSGAAVTYDPITQYVVPPNETWVRQGLIDAVRVQPRRILDIGCGTGTGTIMLKRAYPEAEVIGLDLSPYMLVRSQHKANEAGLNINWRHSDAEKTGFPDASFDLITASLLFHETPPAVTVGILRECLRLLTTGGQVLVLDGNQTTMRQLEFLHNVFEEPYIRDFSAGSVDAWMGAAGFEAVQTQDILLIHQVTSAVKPIINGETAANKNVRTYTPYNTGLQGFPSPA</sequence>
<dbReference type="Gene3D" id="3.40.50.150">
    <property type="entry name" value="Vaccinia Virus protein VP39"/>
    <property type="match status" value="1"/>
</dbReference>
<dbReference type="Proteomes" id="UP000271624">
    <property type="component" value="Unassembled WGS sequence"/>
</dbReference>
<accession>A0A433V7Q7</accession>
<reference evidence="2" key="2">
    <citation type="journal article" date="2019" name="Genome Biol. Evol.">
        <title>Day and night: Metabolic profiles and evolutionary relationships of six axenic non-marine cyanobacteria.</title>
        <authorList>
            <person name="Will S.E."/>
            <person name="Henke P."/>
            <person name="Boedeker C."/>
            <person name="Huang S."/>
            <person name="Brinkmann H."/>
            <person name="Rohde M."/>
            <person name="Jarek M."/>
            <person name="Friedl T."/>
            <person name="Seufert S."/>
            <person name="Schumacher M."/>
            <person name="Overmann J."/>
            <person name="Neumann-Schaal M."/>
            <person name="Petersen J."/>
        </authorList>
    </citation>
    <scope>NUCLEOTIDE SEQUENCE [LARGE SCALE GENOMIC DNA]</scope>
    <source>
        <strain evidence="2">PCC 7102</strain>
    </source>
</reference>
<reference evidence="2" key="1">
    <citation type="submission" date="2018-12" db="EMBL/GenBank/DDBJ databases">
        <authorList>
            <person name="Will S."/>
            <person name="Neumann-Schaal M."/>
            <person name="Henke P."/>
        </authorList>
    </citation>
    <scope>NUCLEOTIDE SEQUENCE</scope>
    <source>
        <strain evidence="2">PCC 7102</strain>
    </source>
</reference>
<dbReference type="GO" id="GO:0008168">
    <property type="term" value="F:methyltransferase activity"/>
    <property type="evidence" value="ECO:0007669"/>
    <property type="project" value="UniProtKB-KW"/>
</dbReference>
<feature type="domain" description="Methyltransferase" evidence="1">
    <location>
        <begin position="125"/>
        <end position="221"/>
    </location>
</feature>